<evidence type="ECO:0000313" key="1">
    <source>
        <dbReference type="EMBL" id="KKK41663.1"/>
    </source>
</evidence>
<proteinExistence type="predicted"/>
<accession>A0A0F8VAQ7</accession>
<gene>
    <name evidence="1" type="ORF">LCGC14_2582080</name>
</gene>
<sequence length="39" mass="4059">MSIRNDFQCAQQIATSLSQFGLSKGGNSLSQLLVTGSIG</sequence>
<name>A0A0F8VAQ7_9ZZZZ</name>
<reference evidence="1" key="1">
    <citation type="journal article" date="2015" name="Nature">
        <title>Complex archaea that bridge the gap between prokaryotes and eukaryotes.</title>
        <authorList>
            <person name="Spang A."/>
            <person name="Saw J.H."/>
            <person name="Jorgensen S.L."/>
            <person name="Zaremba-Niedzwiedzka K."/>
            <person name="Martijn J."/>
            <person name="Lind A.E."/>
            <person name="van Eijk R."/>
            <person name="Schleper C."/>
            <person name="Guy L."/>
            <person name="Ettema T.J."/>
        </authorList>
    </citation>
    <scope>NUCLEOTIDE SEQUENCE</scope>
</reference>
<dbReference type="EMBL" id="LAZR01070382">
    <property type="protein sequence ID" value="KKK41663.1"/>
    <property type="molecule type" value="Genomic_DNA"/>
</dbReference>
<comment type="caution">
    <text evidence="1">The sequence shown here is derived from an EMBL/GenBank/DDBJ whole genome shotgun (WGS) entry which is preliminary data.</text>
</comment>
<dbReference type="AlphaFoldDB" id="A0A0F8VAQ7"/>
<organism evidence="1">
    <name type="scientific">marine sediment metagenome</name>
    <dbReference type="NCBI Taxonomy" id="412755"/>
    <lineage>
        <taxon>unclassified sequences</taxon>
        <taxon>metagenomes</taxon>
        <taxon>ecological metagenomes</taxon>
    </lineage>
</organism>
<protein>
    <submittedName>
        <fullName evidence="1">Uncharacterized protein</fullName>
    </submittedName>
</protein>